<proteinExistence type="predicted"/>
<dbReference type="AlphaFoldDB" id="A0A843TVH0"/>
<feature type="non-terminal residue" evidence="1">
    <location>
        <position position="1"/>
    </location>
</feature>
<protein>
    <submittedName>
        <fullName evidence="1">Uncharacterized protein</fullName>
    </submittedName>
</protein>
<evidence type="ECO:0000313" key="2">
    <source>
        <dbReference type="Proteomes" id="UP000652761"/>
    </source>
</evidence>
<accession>A0A843TVH0</accession>
<gene>
    <name evidence="1" type="ORF">Taro_005779</name>
</gene>
<sequence>MPVTHCDLSCGCRQWCSSLESRVRREHPNTDHMPVTRCDLSCGCRQVHYGCRQVLLETGFQNYVGHWNPGLSTGDLVLPTGKPYLST</sequence>
<reference evidence="1" key="1">
    <citation type="submission" date="2017-07" db="EMBL/GenBank/DDBJ databases">
        <title>Taro Niue Genome Assembly and Annotation.</title>
        <authorList>
            <person name="Atibalentja N."/>
            <person name="Keating K."/>
            <person name="Fields C.J."/>
        </authorList>
    </citation>
    <scope>NUCLEOTIDE SEQUENCE</scope>
    <source>
        <strain evidence="1">Niue_2</strain>
        <tissue evidence="1">Leaf</tissue>
    </source>
</reference>
<keyword evidence="2" id="KW-1185">Reference proteome</keyword>
<dbReference type="Proteomes" id="UP000652761">
    <property type="component" value="Unassembled WGS sequence"/>
</dbReference>
<name>A0A843TVH0_COLES</name>
<evidence type="ECO:0000313" key="1">
    <source>
        <dbReference type="EMBL" id="MQL73423.1"/>
    </source>
</evidence>
<comment type="caution">
    <text evidence="1">The sequence shown here is derived from an EMBL/GenBank/DDBJ whole genome shotgun (WGS) entry which is preliminary data.</text>
</comment>
<dbReference type="EMBL" id="NMUH01000166">
    <property type="protein sequence ID" value="MQL73423.1"/>
    <property type="molecule type" value="Genomic_DNA"/>
</dbReference>
<organism evidence="1 2">
    <name type="scientific">Colocasia esculenta</name>
    <name type="common">Wild taro</name>
    <name type="synonym">Arum esculentum</name>
    <dbReference type="NCBI Taxonomy" id="4460"/>
    <lineage>
        <taxon>Eukaryota</taxon>
        <taxon>Viridiplantae</taxon>
        <taxon>Streptophyta</taxon>
        <taxon>Embryophyta</taxon>
        <taxon>Tracheophyta</taxon>
        <taxon>Spermatophyta</taxon>
        <taxon>Magnoliopsida</taxon>
        <taxon>Liliopsida</taxon>
        <taxon>Araceae</taxon>
        <taxon>Aroideae</taxon>
        <taxon>Colocasieae</taxon>
        <taxon>Colocasia</taxon>
    </lineage>
</organism>